<dbReference type="Pfam" id="PF00703">
    <property type="entry name" value="Glyco_hydro_2"/>
    <property type="match status" value="1"/>
</dbReference>
<dbReference type="Gene3D" id="2.60.120.260">
    <property type="entry name" value="Galactose-binding domain-like"/>
    <property type="match status" value="1"/>
</dbReference>
<dbReference type="InterPro" id="IPR008979">
    <property type="entry name" value="Galactose-bd-like_sf"/>
</dbReference>
<proteinExistence type="inferred from homology"/>
<evidence type="ECO:0000259" key="5">
    <source>
        <dbReference type="Pfam" id="PF02836"/>
    </source>
</evidence>
<gene>
    <name evidence="8" type="ORF">PVT68_13430</name>
</gene>
<feature type="domain" description="Glycosyl hydrolases family 2 sugar binding" evidence="6">
    <location>
        <begin position="116"/>
        <end position="217"/>
    </location>
</feature>
<evidence type="ECO:0000313" key="8">
    <source>
        <dbReference type="EMBL" id="WGL15768.1"/>
    </source>
</evidence>
<keyword evidence="3" id="KW-0326">Glycosidase</keyword>
<evidence type="ECO:0000259" key="6">
    <source>
        <dbReference type="Pfam" id="PF02837"/>
    </source>
</evidence>
<dbReference type="EMBL" id="CP118605">
    <property type="protein sequence ID" value="WGL15768.1"/>
    <property type="molecule type" value="Genomic_DNA"/>
</dbReference>
<dbReference type="InterPro" id="IPR032311">
    <property type="entry name" value="DUF4982"/>
</dbReference>
<dbReference type="Pfam" id="PF02836">
    <property type="entry name" value="Glyco_hydro_2_C"/>
    <property type="match status" value="1"/>
</dbReference>
<feature type="domain" description="DUF4982" evidence="7">
    <location>
        <begin position="674"/>
        <end position="733"/>
    </location>
</feature>
<organism evidence="8 9">
    <name type="scientific">Microbulbifer bruguierae</name>
    <dbReference type="NCBI Taxonomy" id="3029061"/>
    <lineage>
        <taxon>Bacteria</taxon>
        <taxon>Pseudomonadati</taxon>
        <taxon>Pseudomonadota</taxon>
        <taxon>Gammaproteobacteria</taxon>
        <taxon>Cellvibrionales</taxon>
        <taxon>Microbulbiferaceae</taxon>
        <taxon>Microbulbifer</taxon>
    </lineage>
</organism>
<dbReference type="GO" id="GO:0016787">
    <property type="term" value="F:hydrolase activity"/>
    <property type="evidence" value="ECO:0007669"/>
    <property type="project" value="UniProtKB-KW"/>
</dbReference>
<dbReference type="InterPro" id="IPR013783">
    <property type="entry name" value="Ig-like_fold"/>
</dbReference>
<reference evidence="8 9" key="1">
    <citation type="submission" date="2023-02" db="EMBL/GenBank/DDBJ databases">
        <title>Description and genomic characterization of Microbulbifer bruguierae sp. nov., isolated from the sediment of mangrove plant Bruguiera sexangula.</title>
        <authorList>
            <person name="Long M."/>
        </authorList>
    </citation>
    <scope>NUCLEOTIDE SEQUENCE [LARGE SCALE GENOMIC DNA]</scope>
    <source>
        <strain evidence="8 9">H12</strain>
    </source>
</reference>
<evidence type="ECO:0000256" key="1">
    <source>
        <dbReference type="ARBA" id="ARBA00007401"/>
    </source>
</evidence>
<sequence length="850" mass="95646">MKIHFGSGMNPLHLLTRYKISTLFSRHCGALLSLSLAALIAGCTAEAGADLKARQLWETHNFNSGWLYLQDDVPHNGEQVLPVFPSADTADNSDWEQVTLPHTWNATDTVDATPGYRRAASWYAKTFTADTNSRYRMYFESANMVAEVFVNGQKVGEHVGGYIGFDIELTEALKRGTTNEILVRVSNEYDRNLIPSQKADFFLFGGLTRDVWLQRLPEAFIERVAVTTPKVSHRAAQTHVDIEVDRGNSSETLALELRLLDANKQEIQRASTQLNVASANDTPVRIDLAELKNPQLWSPDAPNLYTVEVTLKDADGNIRHQRNESFGYRWFEMRPNQGFFVNGERILIRGTHRHEEHAGMGPAMSNTMHRNDMQQIKDMGANFVRLAHYPQDPEVYRAANELGLILWDELPWCRGGKGGEEWEANTERLLREQIAQNYNHPSIAFWSLGNEMYWEEDFAGGGSDEQVLPYLKHLNSVAKALDPSRMTTIRKYYPGADVVDAFSPSIWAGWYGGAYGQYAAALEDAMGKYPTFLHMEYGGSGHKGRHTERPLDERGIPDAQVSVTEAMNQAVVKSIAKDSDWNENYIVNLFDWHLSVSESTENFAGNAQWAFRDFGTPLRPENPLPYINQKGLTDRAGNPKDAYYVFASYWAKQPFCHIESHSWTVRYGPENGRPVKVYCNTDTAELFLNGKSLGSKERRPGQFPAHGLVWQVPFQEGENQLQVLGKVREDGQSVEDAYRLTYYLGEPAKTEQVALTAKRTAEDTYLITAEAQDKQGRRATEFSERGYFSILNGGGQLQENQGTYTGSSTIEMANGIATIEFTPGERPAVVEFRTQNIKGVYIDLPAARAH</sequence>
<dbReference type="SUPFAM" id="SSF49303">
    <property type="entry name" value="beta-Galactosidase/glucuronidase domain"/>
    <property type="match status" value="1"/>
</dbReference>
<dbReference type="PRINTS" id="PR00132">
    <property type="entry name" value="GLHYDRLASE2"/>
</dbReference>
<dbReference type="Gene3D" id="3.20.20.80">
    <property type="entry name" value="Glycosidases"/>
    <property type="match status" value="1"/>
</dbReference>
<evidence type="ECO:0000259" key="4">
    <source>
        <dbReference type="Pfam" id="PF00703"/>
    </source>
</evidence>
<dbReference type="Proteomes" id="UP001236500">
    <property type="component" value="Chromosome"/>
</dbReference>
<dbReference type="PANTHER" id="PTHR42732">
    <property type="entry name" value="BETA-GALACTOSIDASE"/>
    <property type="match status" value="1"/>
</dbReference>
<dbReference type="SUPFAM" id="SSF51445">
    <property type="entry name" value="(Trans)glycosidases"/>
    <property type="match status" value="1"/>
</dbReference>
<dbReference type="InterPro" id="IPR017853">
    <property type="entry name" value="GH"/>
</dbReference>
<protein>
    <submittedName>
        <fullName evidence="8">Glycoside hydrolase family 2 TIM barrel-domain containing protein</fullName>
    </submittedName>
</protein>
<evidence type="ECO:0000259" key="7">
    <source>
        <dbReference type="Pfam" id="PF16355"/>
    </source>
</evidence>
<name>A0ABY8NE83_9GAMM</name>
<dbReference type="InterPro" id="IPR006104">
    <property type="entry name" value="Glyco_hydro_2_N"/>
</dbReference>
<dbReference type="InterPro" id="IPR006103">
    <property type="entry name" value="Glyco_hydro_2_cat"/>
</dbReference>
<dbReference type="PANTHER" id="PTHR42732:SF1">
    <property type="entry name" value="BETA-MANNOSIDASE"/>
    <property type="match status" value="1"/>
</dbReference>
<dbReference type="Gene3D" id="2.60.40.10">
    <property type="entry name" value="Immunoglobulins"/>
    <property type="match status" value="2"/>
</dbReference>
<dbReference type="RefSeq" id="WP_280318852.1">
    <property type="nucleotide sequence ID" value="NZ_CP118605.1"/>
</dbReference>
<dbReference type="InterPro" id="IPR006101">
    <property type="entry name" value="Glyco_hydro_2"/>
</dbReference>
<dbReference type="InterPro" id="IPR051913">
    <property type="entry name" value="GH2_Domain-Containing"/>
</dbReference>
<dbReference type="InterPro" id="IPR036156">
    <property type="entry name" value="Beta-gal/glucu_dom_sf"/>
</dbReference>
<feature type="domain" description="Glycoside hydrolase family 2 immunoglobulin-like beta-sandwich" evidence="4">
    <location>
        <begin position="220"/>
        <end position="329"/>
    </location>
</feature>
<evidence type="ECO:0000256" key="3">
    <source>
        <dbReference type="ARBA" id="ARBA00023295"/>
    </source>
</evidence>
<dbReference type="InterPro" id="IPR006102">
    <property type="entry name" value="Ig-like_GH2"/>
</dbReference>
<accession>A0ABY8NE83</accession>
<keyword evidence="2 8" id="KW-0378">Hydrolase</keyword>
<evidence type="ECO:0000313" key="9">
    <source>
        <dbReference type="Proteomes" id="UP001236500"/>
    </source>
</evidence>
<dbReference type="Pfam" id="PF02837">
    <property type="entry name" value="Glyco_hydro_2_N"/>
    <property type="match status" value="1"/>
</dbReference>
<evidence type="ECO:0000256" key="2">
    <source>
        <dbReference type="ARBA" id="ARBA00022801"/>
    </source>
</evidence>
<feature type="domain" description="Glycoside hydrolase family 2 catalytic" evidence="5">
    <location>
        <begin position="337"/>
        <end position="567"/>
    </location>
</feature>
<comment type="similarity">
    <text evidence="1">Belongs to the glycosyl hydrolase 2 family.</text>
</comment>
<dbReference type="Pfam" id="PF16355">
    <property type="entry name" value="DUF4982"/>
    <property type="match status" value="1"/>
</dbReference>
<dbReference type="SUPFAM" id="SSF49785">
    <property type="entry name" value="Galactose-binding domain-like"/>
    <property type="match status" value="1"/>
</dbReference>
<keyword evidence="9" id="KW-1185">Reference proteome</keyword>